<feature type="compositionally biased region" description="Low complexity" evidence="1">
    <location>
        <begin position="129"/>
        <end position="138"/>
    </location>
</feature>
<feature type="domain" description="Flagellar hook-length control protein-like C-terminal" evidence="2">
    <location>
        <begin position="471"/>
        <end position="545"/>
    </location>
</feature>
<evidence type="ECO:0000259" key="2">
    <source>
        <dbReference type="Pfam" id="PF02120"/>
    </source>
</evidence>
<feature type="compositionally biased region" description="Polar residues" evidence="1">
    <location>
        <begin position="336"/>
        <end position="355"/>
    </location>
</feature>
<feature type="compositionally biased region" description="Basic and acidic residues" evidence="1">
    <location>
        <begin position="47"/>
        <end position="61"/>
    </location>
</feature>
<dbReference type="Gene3D" id="3.30.750.140">
    <property type="match status" value="1"/>
</dbReference>
<evidence type="ECO:0000313" key="4">
    <source>
        <dbReference type="Proteomes" id="UP000319383"/>
    </source>
</evidence>
<feature type="compositionally biased region" description="Polar residues" evidence="1">
    <location>
        <begin position="272"/>
        <end position="321"/>
    </location>
</feature>
<sequence>MSSDNFNFSIDALPVSAPAKPSSLDTSANRSDSTQSGFRDVLSGSMDETRQSRRNEPRDDAPSSTREAAAQKPSAEDRSSDSARQRPEIPADSKRAEAQNTSADEQVSTEPTEPTEAATDAGQQPADPPKAAEGAPPAEFVATLMATQTTTANVDSETTASSFETTTITVQPPPQGLVTALAATGNGSANSPLTNDQQADEGTGLESAAEETITVNQPANATGAGGQPVEAAQPAIENPAASQVATTTPASETASSSPTESRPAPVSPPTTEPQVSAGQNAANNVSETNEPPVAQKNSPQQPTETSQTAQQQSVVENTNGLATADEGTDPQPASPPTTTAGSSAKNSETSETVSSDKAGPQQPLDTSMDGQQSQSGLSDDQSQQQSSNTASSTDSLTKTGESAGVQSPLVAVDDSATGQESTESVLGGPAPSSQQSDVSRTVGTSTTTTVETAVDVQRPDFAMRIANAVRTSAENRQEVTMRLTPPELGALRIEVAVEHGKVSARIDAQSSAAQKILLDSLPQLKEALVQNGASVERIEVMLADNSPNDQGGALGQGFTEQGERGQGPQDQTTYGEDDRSAAEGEEIAETAAPTAQGITRNRGILELDITI</sequence>
<feature type="region of interest" description="Disordered" evidence="1">
    <location>
        <begin position="545"/>
        <end position="595"/>
    </location>
</feature>
<keyword evidence="3" id="KW-0282">Flagellum</keyword>
<dbReference type="AlphaFoldDB" id="A0A517ZGM8"/>
<dbReference type="Pfam" id="PF02120">
    <property type="entry name" value="Flg_hook"/>
    <property type="match status" value="1"/>
</dbReference>
<feature type="compositionally biased region" description="Polar residues" evidence="1">
    <location>
        <begin position="98"/>
        <end position="108"/>
    </location>
</feature>
<feature type="compositionally biased region" description="Low complexity" evidence="1">
    <location>
        <begin position="156"/>
        <end position="169"/>
    </location>
</feature>
<feature type="compositionally biased region" description="Polar residues" evidence="1">
    <location>
        <begin position="185"/>
        <end position="197"/>
    </location>
</feature>
<keyword evidence="3" id="KW-0969">Cilium</keyword>
<gene>
    <name evidence="3" type="ORF">Mal52_00960</name>
</gene>
<feature type="compositionally biased region" description="Polar residues" evidence="1">
    <location>
        <begin position="145"/>
        <end position="155"/>
    </location>
</feature>
<dbReference type="InterPro" id="IPR038610">
    <property type="entry name" value="FliK-like_C_sf"/>
</dbReference>
<feature type="compositionally biased region" description="Low complexity" evidence="1">
    <location>
        <begin position="367"/>
        <end position="395"/>
    </location>
</feature>
<evidence type="ECO:0000256" key="1">
    <source>
        <dbReference type="SAM" id="MobiDB-lite"/>
    </source>
</evidence>
<feature type="compositionally biased region" description="Polar residues" evidence="1">
    <location>
        <begin position="23"/>
        <end position="37"/>
    </location>
</feature>
<dbReference type="InterPro" id="IPR021136">
    <property type="entry name" value="Flagellar_hook_control-like_C"/>
</dbReference>
<dbReference type="CDD" id="cd17470">
    <property type="entry name" value="T3SS_Flik_C"/>
    <property type="match status" value="1"/>
</dbReference>
<name>A0A517ZGM8_9PLAN</name>
<dbReference type="Proteomes" id="UP000319383">
    <property type="component" value="Chromosome"/>
</dbReference>
<keyword evidence="4" id="KW-1185">Reference proteome</keyword>
<dbReference type="RefSeq" id="WP_145373661.1">
    <property type="nucleotide sequence ID" value="NZ_CP036276.1"/>
</dbReference>
<feature type="compositionally biased region" description="Low complexity" evidence="1">
    <location>
        <begin position="245"/>
        <end position="264"/>
    </location>
</feature>
<reference evidence="3 4" key="1">
    <citation type="submission" date="2019-02" db="EMBL/GenBank/DDBJ databases">
        <title>Deep-cultivation of Planctomycetes and their phenomic and genomic characterization uncovers novel biology.</title>
        <authorList>
            <person name="Wiegand S."/>
            <person name="Jogler M."/>
            <person name="Boedeker C."/>
            <person name="Pinto D."/>
            <person name="Vollmers J."/>
            <person name="Rivas-Marin E."/>
            <person name="Kohn T."/>
            <person name="Peeters S.H."/>
            <person name="Heuer A."/>
            <person name="Rast P."/>
            <person name="Oberbeckmann S."/>
            <person name="Bunk B."/>
            <person name="Jeske O."/>
            <person name="Meyerdierks A."/>
            <person name="Storesund J.E."/>
            <person name="Kallscheuer N."/>
            <person name="Luecker S."/>
            <person name="Lage O.M."/>
            <person name="Pohl T."/>
            <person name="Merkel B.J."/>
            <person name="Hornburger P."/>
            <person name="Mueller R.-W."/>
            <person name="Bruemmer F."/>
            <person name="Labrenz M."/>
            <person name="Spormann A.M."/>
            <person name="Op den Camp H."/>
            <person name="Overmann J."/>
            <person name="Amann R."/>
            <person name="Jetten M.S.M."/>
            <person name="Mascher T."/>
            <person name="Medema M.H."/>
            <person name="Devos D.P."/>
            <person name="Kaster A.-K."/>
            <person name="Ovreas L."/>
            <person name="Rohde M."/>
            <person name="Galperin M.Y."/>
            <person name="Jogler C."/>
        </authorList>
    </citation>
    <scope>NUCLEOTIDE SEQUENCE [LARGE SCALE GENOMIC DNA]</scope>
    <source>
        <strain evidence="3 4">Mal52</strain>
    </source>
</reference>
<protein>
    <submittedName>
        <fullName evidence="3">Flagellar hook-length control protein FliK</fullName>
    </submittedName>
</protein>
<proteinExistence type="predicted"/>
<feature type="region of interest" description="Disordered" evidence="1">
    <location>
        <begin position="1"/>
        <end position="450"/>
    </location>
</feature>
<dbReference type="KEGG" id="sdyn:Mal52_00960"/>
<dbReference type="EMBL" id="CP036276">
    <property type="protein sequence ID" value="QDU41643.1"/>
    <property type="molecule type" value="Genomic_DNA"/>
</dbReference>
<accession>A0A517ZGM8</accession>
<feature type="compositionally biased region" description="Basic and acidic residues" evidence="1">
    <location>
        <begin position="74"/>
        <end position="97"/>
    </location>
</feature>
<evidence type="ECO:0000313" key="3">
    <source>
        <dbReference type="EMBL" id="QDU41643.1"/>
    </source>
</evidence>
<feature type="compositionally biased region" description="Low complexity" evidence="1">
    <location>
        <begin position="109"/>
        <end position="119"/>
    </location>
</feature>
<feature type="compositionally biased region" description="Low complexity" evidence="1">
    <location>
        <begin position="436"/>
        <end position="450"/>
    </location>
</feature>
<keyword evidence="3" id="KW-0966">Cell projection</keyword>
<organism evidence="3 4">
    <name type="scientific">Symmachiella dynata</name>
    <dbReference type="NCBI Taxonomy" id="2527995"/>
    <lineage>
        <taxon>Bacteria</taxon>
        <taxon>Pseudomonadati</taxon>
        <taxon>Planctomycetota</taxon>
        <taxon>Planctomycetia</taxon>
        <taxon>Planctomycetales</taxon>
        <taxon>Planctomycetaceae</taxon>
        <taxon>Symmachiella</taxon>
    </lineage>
</organism>